<proteinExistence type="inferred from homology"/>
<feature type="binding site" evidence="13">
    <location>
        <position position="127"/>
    </location>
    <ligand>
        <name>Mg(2+)</name>
        <dbReference type="ChEBI" id="CHEBI:18420"/>
    </ligand>
</feature>
<feature type="domain" description="4'-phosphopantetheinyl transferase N-terminal" evidence="15">
    <location>
        <begin position="54"/>
        <end position="117"/>
    </location>
</feature>
<keyword evidence="13" id="KW-0460">Magnesium</keyword>
<evidence type="ECO:0000256" key="6">
    <source>
        <dbReference type="ARBA" id="ARBA00022679"/>
    </source>
</evidence>
<evidence type="ECO:0000313" key="16">
    <source>
        <dbReference type="EMBL" id="NOI08152.1"/>
    </source>
</evidence>
<dbReference type="PANTHER" id="PTHR38096:SF1">
    <property type="entry name" value="ENTEROBACTIN SYNTHASE COMPONENT D"/>
    <property type="match status" value="1"/>
</dbReference>
<evidence type="ECO:0000256" key="4">
    <source>
        <dbReference type="ARBA" id="ARBA00011503"/>
    </source>
</evidence>
<comment type="function">
    <text evidence="1">Involved in the biosynthesis of the siderophore enterobactin (enterochelin), which is a macrocyclic trimeric lactone of N-(2,3-dihydroxybenzoyl)-serine. The serine trilactone serves as a scaffolding for the three catechol functionalities that provide hexadentate coordination for the tightly ligated iron(2+) atoms. Plays an essential role in the assembly of the enterobactin by catalyzing the transfer of the 4'-phosphopantetheine (Ppant) moiety from coenzyme A to the apo-domains of both EntB (ArCP domain) and EntF (PCP domain) to yield their holo-forms which make them competent for the activation of 2,3-dihydroxybenzoate (DHB) and L-serine, respectively.</text>
</comment>
<dbReference type="GO" id="GO:0009239">
    <property type="term" value="P:enterobactin biosynthetic process"/>
    <property type="evidence" value="ECO:0007669"/>
    <property type="project" value="UniProtKB-UniPathway"/>
</dbReference>
<evidence type="ECO:0000259" key="15">
    <source>
        <dbReference type="Pfam" id="PF17837"/>
    </source>
</evidence>
<feature type="domain" description="4'-phosphopantetheinyl transferase" evidence="14">
    <location>
        <begin position="124"/>
        <end position="215"/>
    </location>
</feature>
<evidence type="ECO:0000256" key="9">
    <source>
        <dbReference type="ARBA" id="ARBA00031996"/>
    </source>
</evidence>
<comment type="subunit">
    <text evidence="4">EntB, EntD, EntE, and EntF form a multienzyme complex called enterobactin synthase.</text>
</comment>
<evidence type="ECO:0000256" key="12">
    <source>
        <dbReference type="PIRSR" id="PIRSR603542-1"/>
    </source>
</evidence>
<evidence type="ECO:0000256" key="11">
    <source>
        <dbReference type="ARBA" id="ARBA00049191"/>
    </source>
</evidence>
<reference evidence="16 17" key="1">
    <citation type="submission" date="2019-09" db="EMBL/GenBank/DDBJ databases">
        <title>Draft genome sequencing and comparative genomics of hatchery-associated Vibrios.</title>
        <authorList>
            <person name="Kehlet-Delgado H."/>
            <person name="Mueller R.S."/>
        </authorList>
    </citation>
    <scope>NUCLEOTIDE SEQUENCE [LARGE SCALE GENOMIC DNA]</scope>
    <source>
        <strain evidence="16 17">081416A</strain>
    </source>
</reference>
<comment type="catalytic activity">
    <reaction evidence="11">
        <text>apo-[peptidyl-carrier protein] + CoA = holo-[peptidyl-carrier protein] + adenosine 3',5'-bisphosphate + H(+)</text>
        <dbReference type="Rhea" id="RHEA:46228"/>
        <dbReference type="Rhea" id="RHEA-COMP:11479"/>
        <dbReference type="Rhea" id="RHEA-COMP:11480"/>
        <dbReference type="ChEBI" id="CHEBI:15378"/>
        <dbReference type="ChEBI" id="CHEBI:29999"/>
        <dbReference type="ChEBI" id="CHEBI:57287"/>
        <dbReference type="ChEBI" id="CHEBI:58343"/>
        <dbReference type="ChEBI" id="CHEBI:64479"/>
    </reaction>
</comment>
<dbReference type="GO" id="GO:0009366">
    <property type="term" value="C:enterobactin synthetase complex"/>
    <property type="evidence" value="ECO:0007669"/>
    <property type="project" value="InterPro"/>
</dbReference>
<evidence type="ECO:0000256" key="7">
    <source>
        <dbReference type="ARBA" id="ARBA00023191"/>
    </source>
</evidence>
<comment type="cofactor">
    <cofactor evidence="13">
        <name>Mg(2+)</name>
        <dbReference type="ChEBI" id="CHEBI:18420"/>
    </cofactor>
</comment>
<evidence type="ECO:0000256" key="2">
    <source>
        <dbReference type="ARBA" id="ARBA00004993"/>
    </source>
</evidence>
<dbReference type="GO" id="GO:0005886">
    <property type="term" value="C:plasma membrane"/>
    <property type="evidence" value="ECO:0007669"/>
    <property type="project" value="TreeGrafter"/>
</dbReference>
<comment type="catalytic activity">
    <reaction evidence="10">
        <text>apo-[aryl-carrier protein] + CoA = holo-[aryl-carrier protein] + adenosine 3',5'-bisphosphate + H(+)</text>
        <dbReference type="Rhea" id="RHEA:48404"/>
        <dbReference type="Rhea" id="RHEA-COMP:15903"/>
        <dbReference type="Rhea" id="RHEA-COMP:17557"/>
        <dbReference type="ChEBI" id="CHEBI:15378"/>
        <dbReference type="ChEBI" id="CHEBI:29999"/>
        <dbReference type="ChEBI" id="CHEBI:57287"/>
        <dbReference type="ChEBI" id="CHEBI:58343"/>
        <dbReference type="ChEBI" id="CHEBI:64479"/>
    </reaction>
</comment>
<comment type="pathway">
    <text evidence="2">Siderophore biosynthesis; enterobactin biosynthesis.</text>
</comment>
<dbReference type="InterPro" id="IPR008278">
    <property type="entry name" value="4-PPantetheinyl_Trfase_dom"/>
</dbReference>
<evidence type="ECO:0000259" key="14">
    <source>
        <dbReference type="Pfam" id="PF01648"/>
    </source>
</evidence>
<dbReference type="PRINTS" id="PR01399">
    <property type="entry name" value="ENTSNTHTASED"/>
</dbReference>
<dbReference type="EMBL" id="VTYF01000002">
    <property type="protein sequence ID" value="NOI08152.1"/>
    <property type="molecule type" value="Genomic_DNA"/>
</dbReference>
<dbReference type="PANTHER" id="PTHR38096">
    <property type="entry name" value="ENTEROBACTIN SYNTHASE COMPONENT D"/>
    <property type="match status" value="1"/>
</dbReference>
<gene>
    <name evidence="16" type="ORF">F0254_04640</name>
</gene>
<feature type="binding site" evidence="12">
    <location>
        <position position="61"/>
    </location>
    <ligand>
        <name>CoA</name>
        <dbReference type="ChEBI" id="CHEBI:57287"/>
    </ligand>
</feature>
<evidence type="ECO:0000256" key="1">
    <source>
        <dbReference type="ARBA" id="ARBA00003937"/>
    </source>
</evidence>
<dbReference type="AlphaFoldDB" id="A0A7Y4AZY1"/>
<keyword evidence="13" id="KW-0479">Metal-binding</keyword>
<evidence type="ECO:0000256" key="8">
    <source>
        <dbReference type="ARBA" id="ARBA00029894"/>
    </source>
</evidence>
<comment type="similarity">
    <text evidence="3">Belongs to the P-Pant transferase superfamily. EntD family.</text>
</comment>
<keyword evidence="7" id="KW-0259">Enterobactin biosynthesis</keyword>
<dbReference type="InterPro" id="IPR037143">
    <property type="entry name" value="4-PPantetheinyl_Trfase_dom_sf"/>
</dbReference>
<dbReference type="GO" id="GO:0000287">
    <property type="term" value="F:magnesium ion binding"/>
    <property type="evidence" value="ECO:0007669"/>
    <property type="project" value="InterPro"/>
</dbReference>
<feature type="binding site" evidence="12">
    <location>
        <position position="127"/>
    </location>
    <ligand>
        <name>CoA</name>
        <dbReference type="ChEBI" id="CHEBI:57287"/>
    </ligand>
</feature>
<evidence type="ECO:0000256" key="3">
    <source>
        <dbReference type="ARBA" id="ARBA00008342"/>
    </source>
</evidence>
<organism evidence="16 17">
    <name type="scientific">Vibrio alginolyticus</name>
    <dbReference type="NCBI Taxonomy" id="663"/>
    <lineage>
        <taxon>Bacteria</taxon>
        <taxon>Pseudomonadati</taxon>
        <taxon>Pseudomonadota</taxon>
        <taxon>Gammaproteobacteria</taxon>
        <taxon>Vibrionales</taxon>
        <taxon>Vibrionaceae</taxon>
        <taxon>Vibrio</taxon>
    </lineage>
</organism>
<feature type="binding site" evidence="12">
    <location>
        <position position="69"/>
    </location>
    <ligand>
        <name>CoA</name>
        <dbReference type="ChEBI" id="CHEBI:57287"/>
    </ligand>
</feature>
<dbReference type="Pfam" id="PF01648">
    <property type="entry name" value="ACPS"/>
    <property type="match status" value="1"/>
</dbReference>
<dbReference type="Pfam" id="PF17837">
    <property type="entry name" value="4PPT_N"/>
    <property type="match status" value="1"/>
</dbReference>
<dbReference type="SUPFAM" id="SSF56214">
    <property type="entry name" value="4'-phosphopantetheinyl transferase"/>
    <property type="match status" value="1"/>
</dbReference>
<evidence type="ECO:0000256" key="5">
    <source>
        <dbReference type="ARBA" id="ARBA00019087"/>
    </source>
</evidence>
<protein>
    <recommendedName>
        <fullName evidence="5">Enterobactin synthase component D</fullName>
    </recommendedName>
    <alternativeName>
        <fullName evidence="8">4'-phosphopantetheinyl transferase EntD</fullName>
    </alternativeName>
    <alternativeName>
        <fullName evidence="9">Enterochelin synthase D</fullName>
    </alternativeName>
</protein>
<dbReference type="InterPro" id="IPR003542">
    <property type="entry name" value="Enbac_synth_compD-like"/>
</dbReference>
<feature type="binding site" evidence="12">
    <location>
        <position position="171"/>
    </location>
    <ligand>
        <name>CoA</name>
        <dbReference type="ChEBI" id="CHEBI:57287"/>
    </ligand>
</feature>
<sequence length="239" mass="27139">MVEMKSTLAANALNLKFETEWIAKNIVKVSLNIDYSTKFRSNLMALGVSLPSNLHRAVQSRQCEFMAGRACVQMAMCLLEASNVELPQIGAHREPLWPEGYYGSISHSATCAVAIVATDEKGYFGIDRQEWLPHEIARSISPNVLCAKEYAFSTLFSNYAEFITTVFSAKESLFKAMFPSIKIYVDFFVVQLCFVDWPQGRLIFEVTQDLSCAFYKGKKVEVFFRRFVDDVETRIIDCL</sequence>
<comment type="caution">
    <text evidence="16">The sequence shown here is derived from an EMBL/GenBank/DDBJ whole genome shotgun (WGS) entry which is preliminary data.</text>
</comment>
<keyword evidence="6 16" id="KW-0808">Transferase</keyword>
<evidence type="ECO:0000256" key="13">
    <source>
        <dbReference type="PIRSR" id="PIRSR603542-2"/>
    </source>
</evidence>
<accession>A0A7Y4AZY1</accession>
<dbReference type="GO" id="GO:0008897">
    <property type="term" value="F:holo-[acyl-carrier-protein] synthase activity"/>
    <property type="evidence" value="ECO:0007669"/>
    <property type="project" value="InterPro"/>
</dbReference>
<feature type="binding site" evidence="12">
    <location>
        <position position="175"/>
    </location>
    <ligand>
        <name>CoA</name>
        <dbReference type="ChEBI" id="CHEBI:57287"/>
    </ligand>
</feature>
<feature type="binding site" evidence="12">
    <location>
        <begin position="106"/>
        <end position="107"/>
    </location>
    <ligand>
        <name>CoA</name>
        <dbReference type="ChEBI" id="CHEBI:57287"/>
    </ligand>
</feature>
<dbReference type="InterPro" id="IPR041354">
    <property type="entry name" value="4PPT_N"/>
</dbReference>
<evidence type="ECO:0000313" key="17">
    <source>
        <dbReference type="Proteomes" id="UP000532247"/>
    </source>
</evidence>
<evidence type="ECO:0000256" key="10">
    <source>
        <dbReference type="ARBA" id="ARBA00049176"/>
    </source>
</evidence>
<name>A0A7Y4AZY1_VIBAL</name>
<dbReference type="Proteomes" id="UP000532247">
    <property type="component" value="Unassembled WGS sequence"/>
</dbReference>
<dbReference type="UniPathway" id="UPA00017"/>